<keyword evidence="1" id="KW-1133">Transmembrane helix</keyword>
<dbReference type="Proteomes" id="UP000467700">
    <property type="component" value="Unassembled WGS sequence"/>
</dbReference>
<feature type="transmembrane region" description="Helical" evidence="1">
    <location>
        <begin position="82"/>
        <end position="104"/>
    </location>
</feature>
<keyword evidence="4" id="KW-1185">Reference proteome</keyword>
<comment type="caution">
    <text evidence="3">The sequence shown here is derived from an EMBL/GenBank/DDBJ whole genome shotgun (WGS) entry which is preliminary data.</text>
</comment>
<dbReference type="PANTHER" id="PTHR40465">
    <property type="entry name" value="CHROMOSOME 1, WHOLE GENOME SHOTGUN SEQUENCE"/>
    <property type="match status" value="1"/>
</dbReference>
<reference evidence="3 4" key="1">
    <citation type="submission" date="2020-01" db="EMBL/GenBank/DDBJ databases">
        <authorList>
            <person name="Gupta K D."/>
        </authorList>
    </citation>
    <scope>NUCLEOTIDE SEQUENCE [LARGE SCALE GENOMIC DNA]</scope>
</reference>
<feature type="domain" description="DUF6534" evidence="2">
    <location>
        <begin position="163"/>
        <end position="249"/>
    </location>
</feature>
<organism evidence="3 4">
    <name type="scientific">Cyclocybe aegerita</name>
    <name type="common">Black poplar mushroom</name>
    <name type="synonym">Agrocybe aegerita</name>
    <dbReference type="NCBI Taxonomy" id="1973307"/>
    <lineage>
        <taxon>Eukaryota</taxon>
        <taxon>Fungi</taxon>
        <taxon>Dikarya</taxon>
        <taxon>Basidiomycota</taxon>
        <taxon>Agaricomycotina</taxon>
        <taxon>Agaricomycetes</taxon>
        <taxon>Agaricomycetidae</taxon>
        <taxon>Agaricales</taxon>
        <taxon>Agaricineae</taxon>
        <taxon>Bolbitiaceae</taxon>
        <taxon>Cyclocybe</taxon>
    </lineage>
</organism>
<dbReference type="InterPro" id="IPR045339">
    <property type="entry name" value="DUF6534"/>
</dbReference>
<sequence length="303" mass="33761">MPGLGLTLGAVALGIFLNTYLYGIVSYQYMAYANTKFGDPYWIKSIVLVLFLIDTAHSASLIHMAWYYMIAHFGDFNTLADAIWVYPFTAIVTSFVACLTQLFLGFRIWRLTKNSFIYGFIAVIAVSSLALGVTCTVKASSMTSVLQFRTIDKFMAAWLSTEVAADVIISTALIHALLRSRTGFQTSDTVINHLMRTAVQTGALCGIFSTLTLVMFLATPETQLFGLFGLPMSRLYSTTLMDTLLCRKYLRGLFGQQREAMKTFSRGGLRLQVLKEIETELKFDDAAESSQTAYSKGHRSFEQ</sequence>
<protein>
    <recommendedName>
        <fullName evidence="2">DUF6534 domain-containing protein</fullName>
    </recommendedName>
</protein>
<feature type="transmembrane region" description="Helical" evidence="1">
    <location>
        <begin position="116"/>
        <end position="134"/>
    </location>
</feature>
<feature type="transmembrane region" description="Helical" evidence="1">
    <location>
        <begin position="154"/>
        <end position="178"/>
    </location>
</feature>
<evidence type="ECO:0000256" key="1">
    <source>
        <dbReference type="SAM" id="Phobius"/>
    </source>
</evidence>
<feature type="transmembrane region" description="Helical" evidence="1">
    <location>
        <begin position="46"/>
        <end position="70"/>
    </location>
</feature>
<gene>
    <name evidence="3" type="ORF">AAE3_LOCUS11465</name>
</gene>
<evidence type="ECO:0000259" key="2">
    <source>
        <dbReference type="Pfam" id="PF20152"/>
    </source>
</evidence>
<evidence type="ECO:0000313" key="3">
    <source>
        <dbReference type="EMBL" id="CAA7269230.1"/>
    </source>
</evidence>
<dbReference type="OrthoDB" id="2562493at2759"/>
<evidence type="ECO:0000313" key="4">
    <source>
        <dbReference type="Proteomes" id="UP000467700"/>
    </source>
</evidence>
<dbReference type="EMBL" id="CACVBS010000076">
    <property type="protein sequence ID" value="CAA7269230.1"/>
    <property type="molecule type" value="Genomic_DNA"/>
</dbReference>
<feature type="transmembrane region" description="Helical" evidence="1">
    <location>
        <begin position="6"/>
        <end position="25"/>
    </location>
</feature>
<feature type="transmembrane region" description="Helical" evidence="1">
    <location>
        <begin position="198"/>
        <end position="218"/>
    </location>
</feature>
<name>A0A8S0WGY8_CYCAE</name>
<accession>A0A8S0WGY8</accession>
<dbReference type="AlphaFoldDB" id="A0A8S0WGY8"/>
<dbReference type="Pfam" id="PF20152">
    <property type="entry name" value="DUF6534"/>
    <property type="match status" value="1"/>
</dbReference>
<proteinExistence type="predicted"/>
<keyword evidence="1" id="KW-0812">Transmembrane</keyword>
<dbReference type="PANTHER" id="PTHR40465:SF1">
    <property type="entry name" value="DUF6534 DOMAIN-CONTAINING PROTEIN"/>
    <property type="match status" value="1"/>
</dbReference>
<keyword evidence="1" id="KW-0472">Membrane</keyword>